<dbReference type="KEGG" id="fiy:BN1229_v1_0233"/>
<reference evidence="5" key="1">
    <citation type="submission" date="2015-02" db="EMBL/GenBank/DDBJ databases">
        <authorList>
            <person name="Chooi Y.-H."/>
        </authorList>
    </citation>
    <scope>NUCLEOTIDE SEQUENCE [LARGE SCALE GENOMIC DNA]</scope>
    <source>
        <strain evidence="5">strain Y</strain>
    </source>
</reference>
<name>A0A0D6J9T2_9HYPH</name>
<evidence type="ECO:0000313" key="5">
    <source>
        <dbReference type="Proteomes" id="UP000033187"/>
    </source>
</evidence>
<dbReference type="Proteomes" id="UP000033187">
    <property type="component" value="Chromosome 1"/>
</dbReference>
<dbReference type="KEGG" id="fil:BN1229_v1_0229"/>
<dbReference type="InterPro" id="IPR051158">
    <property type="entry name" value="Metallophosphoesterase_sf"/>
</dbReference>
<dbReference type="PANTHER" id="PTHR31302">
    <property type="entry name" value="TRANSMEMBRANE PROTEIN WITH METALLOPHOSPHOESTERASE DOMAIN-RELATED"/>
    <property type="match status" value="1"/>
</dbReference>
<accession>A0A0D6J9T2</accession>
<dbReference type="SUPFAM" id="SSF56300">
    <property type="entry name" value="Metallo-dependent phosphatases"/>
    <property type="match status" value="1"/>
</dbReference>
<gene>
    <name evidence="4" type="ORF">YBN1229_v1_0233</name>
</gene>
<evidence type="ECO:0000256" key="2">
    <source>
        <dbReference type="ARBA" id="ARBA00022801"/>
    </source>
</evidence>
<dbReference type="GO" id="GO:0009245">
    <property type="term" value="P:lipid A biosynthetic process"/>
    <property type="evidence" value="ECO:0007669"/>
    <property type="project" value="TreeGrafter"/>
</dbReference>
<evidence type="ECO:0000259" key="3">
    <source>
        <dbReference type="Pfam" id="PF00149"/>
    </source>
</evidence>
<dbReference type="GO" id="GO:0016020">
    <property type="term" value="C:membrane"/>
    <property type="evidence" value="ECO:0007669"/>
    <property type="project" value="GOC"/>
</dbReference>
<protein>
    <submittedName>
        <fullName evidence="4">Metallophosphoesterase</fullName>
    </submittedName>
</protein>
<proteinExistence type="predicted"/>
<keyword evidence="1" id="KW-0479">Metal-binding</keyword>
<organism evidence="4 5">
    <name type="scientific">Candidatus Filomicrobium marinum</name>
    <dbReference type="NCBI Taxonomy" id="1608628"/>
    <lineage>
        <taxon>Bacteria</taxon>
        <taxon>Pseudomonadati</taxon>
        <taxon>Pseudomonadota</taxon>
        <taxon>Alphaproteobacteria</taxon>
        <taxon>Hyphomicrobiales</taxon>
        <taxon>Hyphomicrobiaceae</taxon>
        <taxon>Filomicrobium</taxon>
    </lineage>
</organism>
<dbReference type="InterPro" id="IPR029052">
    <property type="entry name" value="Metallo-depent_PP-like"/>
</dbReference>
<dbReference type="PANTHER" id="PTHR31302:SF31">
    <property type="entry name" value="PHOSPHODIESTERASE YAEI"/>
    <property type="match status" value="1"/>
</dbReference>
<dbReference type="Gene3D" id="3.60.21.10">
    <property type="match status" value="1"/>
</dbReference>
<keyword evidence="5" id="KW-1185">Reference proteome</keyword>
<keyword evidence="2" id="KW-0378">Hydrolase</keyword>
<dbReference type="AlphaFoldDB" id="A0A0D6J9T2"/>
<evidence type="ECO:0000256" key="1">
    <source>
        <dbReference type="ARBA" id="ARBA00022723"/>
    </source>
</evidence>
<dbReference type="InterPro" id="IPR004843">
    <property type="entry name" value="Calcineurin-like_PHP"/>
</dbReference>
<dbReference type="EMBL" id="LN829119">
    <property type="protein sequence ID" value="CPR15157.1"/>
    <property type="molecule type" value="Genomic_DNA"/>
</dbReference>
<evidence type="ECO:0000313" key="4">
    <source>
        <dbReference type="EMBL" id="CPR15157.1"/>
    </source>
</evidence>
<dbReference type="GO" id="GO:0008758">
    <property type="term" value="F:UDP-2,3-diacylglucosamine hydrolase activity"/>
    <property type="evidence" value="ECO:0007669"/>
    <property type="project" value="TreeGrafter"/>
</dbReference>
<dbReference type="RefSeq" id="WP_244464974.1">
    <property type="nucleotide sequence ID" value="NZ_LN829118.1"/>
</dbReference>
<dbReference type="Pfam" id="PF00149">
    <property type="entry name" value="Metallophos"/>
    <property type="match status" value="1"/>
</dbReference>
<feature type="domain" description="Calcineurin-like phosphoesterase" evidence="3">
    <location>
        <begin position="44"/>
        <end position="247"/>
    </location>
</feature>
<dbReference type="GO" id="GO:0046872">
    <property type="term" value="F:metal ion binding"/>
    <property type="evidence" value="ECO:0007669"/>
    <property type="project" value="UniProtKB-KW"/>
</dbReference>
<sequence length="308" mass="33301">MKGGLALAAGGTLFGGYALAEPFRLRVSRYELRPKSWPQGLRLRAAVIADLHVCDPWMGLARVHQIVARTNALKPDVVLLLGDFIASRRMSRISGLIPYAQPIPNGDWAKVLKGLEAPLGVHAVLGNHDWWADEEAQTRRSGPTVVGTALQDVGIAVYQNDSVRLETENGAFWLAGLADQWALFPPWRADGQYPPIPYEGLHDLPATLAQVTDDAPVVLMAHEPDIFAEMGDLADRVAVTISGHTHGGQVRLFGYAPVVPSRYGRRFLYGHIVDGDRNLVVSGGLGCSGLPIRFGVPPEIVALDIMGA</sequence>